<evidence type="ECO:0000313" key="13">
    <source>
        <dbReference type="EMBL" id="TNV73917.1"/>
    </source>
</evidence>
<evidence type="ECO:0000259" key="12">
    <source>
        <dbReference type="PROSITE" id="PS50979"/>
    </source>
</evidence>
<dbReference type="OrthoDB" id="196847at2759"/>
<keyword evidence="3" id="KW-0436">Ligase</keyword>
<keyword evidence="14" id="KW-1185">Reference proteome</keyword>
<dbReference type="Gene3D" id="3.30.470.20">
    <property type="entry name" value="ATP-grasp fold, B domain"/>
    <property type="match status" value="1"/>
</dbReference>
<feature type="domain" description="ATP-grasp" evidence="11">
    <location>
        <begin position="141"/>
        <end position="338"/>
    </location>
</feature>
<dbReference type="FunFam" id="3.30.470.20:FF:000028">
    <property type="entry name" value="Methylcrotonoyl-CoA carboxylase subunit alpha, mitochondrial"/>
    <property type="match status" value="1"/>
</dbReference>
<dbReference type="FunFam" id="3.40.50.20:FF:000010">
    <property type="entry name" value="Propionyl-CoA carboxylase subunit alpha"/>
    <property type="match status" value="1"/>
</dbReference>
<dbReference type="EMBL" id="RRYP01017849">
    <property type="protein sequence ID" value="TNV73917.1"/>
    <property type="molecule type" value="Genomic_DNA"/>
</dbReference>
<proteinExistence type="predicted"/>
<dbReference type="Pfam" id="PF00289">
    <property type="entry name" value="Biotin_carb_N"/>
    <property type="match status" value="1"/>
</dbReference>
<dbReference type="InterPro" id="IPR011761">
    <property type="entry name" value="ATP-grasp"/>
</dbReference>
<evidence type="ECO:0000256" key="8">
    <source>
        <dbReference type="ARBA" id="ARBA00023267"/>
    </source>
</evidence>
<evidence type="ECO:0000256" key="7">
    <source>
        <dbReference type="ARBA" id="ARBA00023128"/>
    </source>
</evidence>
<dbReference type="SUPFAM" id="SSF51230">
    <property type="entry name" value="Single hybrid motif"/>
    <property type="match status" value="1"/>
</dbReference>
<evidence type="ECO:0000259" key="11">
    <source>
        <dbReference type="PROSITE" id="PS50975"/>
    </source>
</evidence>
<dbReference type="PROSITE" id="PS50979">
    <property type="entry name" value="BC"/>
    <property type="match status" value="1"/>
</dbReference>
<keyword evidence="6" id="KW-0809">Transit peptide</keyword>
<dbReference type="PROSITE" id="PS00866">
    <property type="entry name" value="CPSASE_1"/>
    <property type="match status" value="1"/>
</dbReference>
<evidence type="ECO:0000256" key="6">
    <source>
        <dbReference type="ARBA" id="ARBA00022946"/>
    </source>
</evidence>
<feature type="domain" description="Lipoyl-binding" evidence="10">
    <location>
        <begin position="612"/>
        <end position="687"/>
    </location>
</feature>
<keyword evidence="4 9" id="KW-0547">Nucleotide-binding</keyword>
<evidence type="ECO:0000256" key="2">
    <source>
        <dbReference type="ARBA" id="ARBA00004305"/>
    </source>
</evidence>
<dbReference type="InterPro" id="IPR016185">
    <property type="entry name" value="PreATP-grasp_dom_sf"/>
</dbReference>
<dbReference type="FunFam" id="2.40.50.100:FF:000003">
    <property type="entry name" value="Acetyl-CoA carboxylase biotin carboxyl carrier protein"/>
    <property type="match status" value="1"/>
</dbReference>
<evidence type="ECO:0000256" key="5">
    <source>
        <dbReference type="ARBA" id="ARBA00022840"/>
    </source>
</evidence>
<evidence type="ECO:0008006" key="15">
    <source>
        <dbReference type="Google" id="ProtNLM"/>
    </source>
</evidence>
<gene>
    <name evidence="13" type="ORF">FGO68_gene8215</name>
</gene>
<dbReference type="GO" id="GO:0004658">
    <property type="term" value="F:propionyl-CoA carboxylase activity"/>
    <property type="evidence" value="ECO:0007669"/>
    <property type="project" value="TreeGrafter"/>
</dbReference>
<dbReference type="SMART" id="SM00878">
    <property type="entry name" value="Biotin_carb_C"/>
    <property type="match status" value="1"/>
</dbReference>
<evidence type="ECO:0000259" key="10">
    <source>
        <dbReference type="PROSITE" id="PS50968"/>
    </source>
</evidence>
<comment type="subcellular location">
    <subcellularLocation>
        <location evidence="2">Mitochondrion matrix</location>
    </subcellularLocation>
</comment>
<evidence type="ECO:0000256" key="4">
    <source>
        <dbReference type="ARBA" id="ARBA00022741"/>
    </source>
</evidence>
<evidence type="ECO:0000313" key="14">
    <source>
        <dbReference type="Proteomes" id="UP000785679"/>
    </source>
</evidence>
<evidence type="ECO:0000256" key="1">
    <source>
        <dbReference type="ARBA" id="ARBA00001953"/>
    </source>
</evidence>
<dbReference type="InterPro" id="IPR005482">
    <property type="entry name" value="Biotin_COase_C"/>
</dbReference>
<organism evidence="13 14">
    <name type="scientific">Halteria grandinella</name>
    <dbReference type="NCBI Taxonomy" id="5974"/>
    <lineage>
        <taxon>Eukaryota</taxon>
        <taxon>Sar</taxon>
        <taxon>Alveolata</taxon>
        <taxon>Ciliophora</taxon>
        <taxon>Intramacronucleata</taxon>
        <taxon>Spirotrichea</taxon>
        <taxon>Stichotrichia</taxon>
        <taxon>Sporadotrichida</taxon>
        <taxon>Halteriidae</taxon>
        <taxon>Halteria</taxon>
    </lineage>
</organism>
<reference evidence="13" key="1">
    <citation type="submission" date="2019-06" db="EMBL/GenBank/DDBJ databases">
        <authorList>
            <person name="Zheng W."/>
        </authorList>
    </citation>
    <scope>NUCLEOTIDE SEQUENCE</scope>
    <source>
        <strain evidence="13">QDHG01</strain>
    </source>
</reference>
<comment type="caution">
    <text evidence="13">The sequence shown here is derived from an EMBL/GenBank/DDBJ whole genome shotgun (WGS) entry which is preliminary data.</text>
</comment>
<dbReference type="PROSITE" id="PS00188">
    <property type="entry name" value="BIOTIN"/>
    <property type="match status" value="1"/>
</dbReference>
<dbReference type="GO" id="GO:0005524">
    <property type="term" value="F:ATP binding"/>
    <property type="evidence" value="ECO:0007669"/>
    <property type="project" value="UniProtKB-UniRule"/>
</dbReference>
<dbReference type="Pfam" id="PF02785">
    <property type="entry name" value="Biotin_carb_C"/>
    <property type="match status" value="1"/>
</dbReference>
<dbReference type="PROSITE" id="PS50968">
    <property type="entry name" value="BIOTINYL_LIPOYL"/>
    <property type="match status" value="1"/>
</dbReference>
<dbReference type="Pfam" id="PF02786">
    <property type="entry name" value="CPSase_L_D2"/>
    <property type="match status" value="1"/>
</dbReference>
<evidence type="ECO:0000256" key="3">
    <source>
        <dbReference type="ARBA" id="ARBA00022598"/>
    </source>
</evidence>
<dbReference type="InterPro" id="IPR001882">
    <property type="entry name" value="Biotin_BS"/>
</dbReference>
<dbReference type="CDD" id="cd06850">
    <property type="entry name" value="biotinyl_domain"/>
    <property type="match status" value="1"/>
</dbReference>
<dbReference type="InterPro" id="IPR005479">
    <property type="entry name" value="CPAse_ATP-bd"/>
</dbReference>
<accession>A0A8J8NF92</accession>
<protein>
    <recommendedName>
        <fullName evidence="15">Propionyl-CoA carboxylase</fullName>
    </recommendedName>
</protein>
<keyword evidence="7" id="KW-0496">Mitochondrion</keyword>
<dbReference type="FunFam" id="3.30.1490.20:FF:000003">
    <property type="entry name" value="acetyl-CoA carboxylase isoform X1"/>
    <property type="match status" value="1"/>
</dbReference>
<dbReference type="InterPro" id="IPR000089">
    <property type="entry name" value="Biotin_lipoyl"/>
</dbReference>
<dbReference type="SUPFAM" id="SSF51246">
    <property type="entry name" value="Rudiment single hybrid motif"/>
    <property type="match status" value="1"/>
</dbReference>
<dbReference type="Gene3D" id="2.40.50.100">
    <property type="match status" value="1"/>
</dbReference>
<dbReference type="SUPFAM" id="SSF52440">
    <property type="entry name" value="PreATP-grasp domain"/>
    <property type="match status" value="1"/>
</dbReference>
<dbReference type="PROSITE" id="PS50975">
    <property type="entry name" value="ATP_GRASP"/>
    <property type="match status" value="1"/>
</dbReference>
<feature type="domain" description="Biotin carboxylation" evidence="12">
    <location>
        <begin position="22"/>
        <end position="468"/>
    </location>
</feature>
<keyword evidence="5 9" id="KW-0067">ATP-binding</keyword>
<evidence type="ECO:0000256" key="9">
    <source>
        <dbReference type="PROSITE-ProRule" id="PRU00409"/>
    </source>
</evidence>
<dbReference type="Pfam" id="PF00364">
    <property type="entry name" value="Biotin_lipoyl"/>
    <property type="match status" value="1"/>
</dbReference>
<dbReference type="InterPro" id="IPR011053">
    <property type="entry name" value="Single_hybrid_motif"/>
</dbReference>
<sequence length="687" mass="77465">MKQLISTQFRSIHSKNTTFPKTFDKILIANRGEITRRVIRTAKKMGIKTVAVYSDADMHSMFVKEADEAYRIGPAPTKDSYLRMDTILEVIKASGAQAVHPGYGFLSENSKFQKLLFDNKVKFLGPPTRAIEAMGDKIESKKLARDANVSTVPGFLGEVNGDAEILKISNQIGYPVMIKASAGGGGKGMRIAFNDKEALEGFKISRDEAISSFGDGRIFIEKYIQEPKHIEYQILGDEHGNYVYMPERECSVQRRNQKVIEEAPSSFLDQATRDKMGKQAIDLARACGYQSTGTVEFLIDKNKDFYFLEMNTRLQVEHPITEEITGVDLVEQQILIGAGYPLAFKQSDVKIHGHAVEYRVYAEDPARKFLPSIGFLTKYKEPTAHEDIRIDTGVQEGSEISMYYDPMISKLIAWGKDRKTACDLLQKAMDEYVIRGVVNNLGFGQSILRNVDFYEGHYTTAFIPKWYPNGFKGDPITTDDIEHLALSSHFLHNHIKNFDLLQGQDAPKQDDVVFVVMKQGDDHKDYRIERFSCGKYEVTELATGKKTQINAGNFDFEYGSLIRFDQNGKRQLVQFDHIKDDVNFHFSVKGNEVEIAVLNPKQYAVNKYMAPPKKIDYSKSVISPMPGAIIAIAVEVGQTVTEGQELFTIEAMKMQNLIKSQVEGKIKKIHVRPGVSVSVDQLLIEFE</sequence>
<dbReference type="PROSITE" id="PS00867">
    <property type="entry name" value="CPSASE_2"/>
    <property type="match status" value="1"/>
</dbReference>
<comment type="cofactor">
    <cofactor evidence="1">
        <name>biotin</name>
        <dbReference type="ChEBI" id="CHEBI:57586"/>
    </cofactor>
</comment>
<dbReference type="InterPro" id="IPR050856">
    <property type="entry name" value="Biotin_carboxylase_complex"/>
</dbReference>
<keyword evidence="8" id="KW-0092">Biotin</keyword>
<name>A0A8J8NF92_HALGN</name>
<dbReference type="GO" id="GO:0005759">
    <property type="term" value="C:mitochondrial matrix"/>
    <property type="evidence" value="ECO:0007669"/>
    <property type="project" value="UniProtKB-SubCell"/>
</dbReference>
<dbReference type="PANTHER" id="PTHR18866:SF33">
    <property type="entry name" value="METHYLCROTONOYL-COA CARBOXYLASE SUBUNIT ALPHA, MITOCHONDRIAL-RELATED"/>
    <property type="match status" value="1"/>
</dbReference>
<dbReference type="GO" id="GO:0046872">
    <property type="term" value="F:metal ion binding"/>
    <property type="evidence" value="ECO:0007669"/>
    <property type="project" value="InterPro"/>
</dbReference>
<dbReference type="Proteomes" id="UP000785679">
    <property type="component" value="Unassembled WGS sequence"/>
</dbReference>
<dbReference type="SUPFAM" id="SSF56059">
    <property type="entry name" value="Glutathione synthetase ATP-binding domain-like"/>
    <property type="match status" value="1"/>
</dbReference>
<dbReference type="InterPro" id="IPR005481">
    <property type="entry name" value="BC-like_N"/>
</dbReference>
<dbReference type="PANTHER" id="PTHR18866">
    <property type="entry name" value="CARBOXYLASE:PYRUVATE/ACETYL-COA/PROPIONYL-COA CARBOXYLASE"/>
    <property type="match status" value="1"/>
</dbReference>
<dbReference type="AlphaFoldDB" id="A0A8J8NF92"/>
<dbReference type="InterPro" id="IPR011054">
    <property type="entry name" value="Rudment_hybrid_motif"/>
</dbReference>
<dbReference type="InterPro" id="IPR011764">
    <property type="entry name" value="Biotin_carboxylation_dom"/>
</dbReference>